<dbReference type="Proteomes" id="UP000836387">
    <property type="component" value="Unassembled WGS sequence"/>
</dbReference>
<name>A0ACA9T7A8_BIOOC</name>
<proteinExistence type="predicted"/>
<reference evidence="1" key="2">
    <citation type="submission" date="2021-10" db="EMBL/GenBank/DDBJ databases">
        <authorList>
            <person name="Piombo E."/>
        </authorList>
    </citation>
    <scope>NUCLEOTIDE SEQUENCE</scope>
</reference>
<gene>
    <name evidence="1" type="ORF">CRV2_00003766</name>
</gene>
<protein>
    <submittedName>
        <fullName evidence="1">Uncharacterized protein</fullName>
    </submittedName>
</protein>
<reference evidence="1" key="1">
    <citation type="submission" date="2020-04" db="EMBL/GenBank/DDBJ databases">
        <authorList>
            <person name="Broberg M."/>
        </authorList>
    </citation>
    <scope>NUCLEOTIDE SEQUENCE</scope>
</reference>
<dbReference type="EMBL" id="CADEHS020000001">
    <property type="protein sequence ID" value="CAG9936586.1"/>
    <property type="molecule type" value="Genomic_DNA"/>
</dbReference>
<organism evidence="1 2">
    <name type="scientific">Clonostachys rosea f. rosea IK726</name>
    <dbReference type="NCBI Taxonomy" id="1349383"/>
    <lineage>
        <taxon>Eukaryota</taxon>
        <taxon>Fungi</taxon>
        <taxon>Dikarya</taxon>
        <taxon>Ascomycota</taxon>
        <taxon>Pezizomycotina</taxon>
        <taxon>Sordariomycetes</taxon>
        <taxon>Hypocreomycetidae</taxon>
        <taxon>Hypocreales</taxon>
        <taxon>Bionectriaceae</taxon>
        <taxon>Clonostachys</taxon>
    </lineage>
</organism>
<evidence type="ECO:0000313" key="1">
    <source>
        <dbReference type="EMBL" id="CAG9936586.1"/>
    </source>
</evidence>
<comment type="caution">
    <text evidence="1">The sequence shown here is derived from an EMBL/GenBank/DDBJ whole genome shotgun (WGS) entry which is preliminary data.</text>
</comment>
<sequence length="1364" mass="153650">MRSIGHGIGPSPWRVGKTNFALGEDAGRRKGRNNISSTNDRLIQAGIPSKATCYRIQEIPESVTEEELQRQLAPTVDEQEPSNLHLTFARSFGNYQTATFMSTGIPRSLEYPIDTGFFGITPLFEAKDAEIDIIAVHGLGSHAIGGFKSKGTSHVWLRDSLPHDIPNSRILLYGYDSSIMNKDHKISISGLGKTFLNTYKTFRKDTRTTQRPIIFLGHSLGGLLIKEALCLASDGERDAQNRDFCMSSYGLVFFGVPNLGLKHESLKEITREHLNKQLILDLSVDTESEPTSYLQGLQEKFISCHRKQTPPMKIISFYEEKKTPTVAVDDTGKLRRAGEPCFIVTKESACRIGFEDDTHSQHPLPFDHSDLVKFTRLADPSYRIVQDKLGDLVQEGCDLVPRRFQSVIELSEEQKRHWDDLNVPDYRAFYENKEKLAKPVEGSLQWLVSKDSQRPQGEDSLQYEDFSTWRDSSTPSCLLILGPPGLGKSVLSNFVVNHIQQFVKNQRNKVIFFFCNIKDGNARTASSVLRALIVQLCTDKRYFQKLPNRFQAKGDSKAFHSATFDELWRPFDDLVQSGLHSRIFCIIDGLDVYETVGMEDLVTKLGEMAGRRPIWLFLTSRPDGPVGNRPPGTRRNLRQPNHDVQVFITKQLELLPSSFNRFHTDIREGILSRAGGTFLWIHIILKEIRKIDFPSKKSVQQVIKKTPRELDELYTDLFRAASRGRHAIAILAWVTFAKRPLSLRELETAVAVMLTNSGNWADYLEDRIFLDADLIKERLGTLIDVIDGELFVIHQSLLDFLKTRPTIWHEGDLELQLPRPNLALGRTCMRYLSLGDINIRKDKISVEEDCSDKEEATFLGYAATYWYEHIESIDDVKDSIDLVQSIFMGSNHEHWRRAHETKLWYRNSSIFDICVYFDIGWLASGLKDPSVPELSHQFTEESLVQIAVYAPKVLSHVLQNDIMPEFQITPKVVTAAARSPYGTLKLLLEKRGDEIPITPELITTVAGKTVEVLEFLLEKRGNEFQITPEVVAATATGSSSENLKLLLEKRGDEFQITPEAVAAAAGRSPENLKLLLEKRGDEIRITPEVVTAAVNGFRAKETVELLLDERGNEIQSTPEVLIAAAGDQNGMKLLEFLLEKRGDEIQITPEVLTAAAWRSPENLKLLLEKRGDEIQITPEVVTAAAVAAWGSSENLKLLLEKRGDEILITPKVVIVTAAWGPSESLKLLLDKGSDEIQITPEVVVAAAVAAWGSSEKLKVLREKSGDGRLTYEPFMAATEAYGSSEDLKLLLEKRVDDLPITPEENTIAALRSSWNLKLLLEERGDEIRAMLISSDLYRGEKIQEMERDDLLELCRIAVERSDQC</sequence>
<keyword evidence="2" id="KW-1185">Reference proteome</keyword>
<accession>A0ACA9T7A8</accession>
<evidence type="ECO:0000313" key="2">
    <source>
        <dbReference type="Proteomes" id="UP000836387"/>
    </source>
</evidence>